<evidence type="ECO:0000313" key="3">
    <source>
        <dbReference type="Proteomes" id="UP000239089"/>
    </source>
</evidence>
<dbReference type="Proteomes" id="UP000239089">
    <property type="component" value="Unassembled WGS sequence"/>
</dbReference>
<dbReference type="Pfam" id="PF10335">
    <property type="entry name" value="DUF294_C"/>
    <property type="match status" value="1"/>
</dbReference>
<dbReference type="InterPro" id="IPR051257">
    <property type="entry name" value="Diverse_CBS-Domain"/>
</dbReference>
<gene>
    <name evidence="2" type="ORF">CCR94_22365</name>
</gene>
<name>A0A2S6MVJ5_9HYPH</name>
<dbReference type="SUPFAM" id="SSF54631">
    <property type="entry name" value="CBS-domain pair"/>
    <property type="match status" value="1"/>
</dbReference>
<dbReference type="Pfam" id="PF03445">
    <property type="entry name" value="DUF294"/>
    <property type="match status" value="1"/>
</dbReference>
<dbReference type="InterPro" id="IPR000644">
    <property type="entry name" value="CBS_dom"/>
</dbReference>
<reference evidence="2 3" key="1">
    <citation type="journal article" date="2018" name="Arch. Microbiol.">
        <title>New insights into the metabolic potential of the phototrophic purple bacterium Rhodopila globiformis DSM 161(T) from its draft genome sequence and evidence for a vanadium-dependent nitrogenase.</title>
        <authorList>
            <person name="Imhoff J.F."/>
            <person name="Rahn T."/>
            <person name="Kunzel S."/>
            <person name="Neulinger S.C."/>
        </authorList>
    </citation>
    <scope>NUCLEOTIDE SEQUENCE [LARGE SCALE GENOMIC DNA]</scope>
    <source>
        <strain evidence="2 3">DSM 16996</strain>
    </source>
</reference>
<accession>A0A2S6MVJ5</accession>
<keyword evidence="3" id="KW-1185">Reference proteome</keyword>
<dbReference type="SUPFAM" id="SSF51206">
    <property type="entry name" value="cAMP-binding domain-like"/>
    <property type="match status" value="1"/>
</dbReference>
<dbReference type="Pfam" id="PF00027">
    <property type="entry name" value="cNMP_binding"/>
    <property type="match status" value="1"/>
</dbReference>
<keyword evidence="1" id="KW-0129">CBS domain</keyword>
<dbReference type="Gene3D" id="2.60.120.10">
    <property type="entry name" value="Jelly Rolls"/>
    <property type="match status" value="1"/>
</dbReference>
<dbReference type="InterPro" id="IPR000595">
    <property type="entry name" value="cNMP-bd_dom"/>
</dbReference>
<sequence>MSVLLDTAAAPFDRLTPDEAEELQSALDIHYYRPGETILAEGAKPEGLYLVVKGCVEERQQTEPVGMLGPKDFFDARAVVQGASVSAFIAAEETLCAIAPRAELVRLINANPRFGAFFYLDITRKLDALAGESESSQFSSLMHARVRDLEMMPAVPIDATESIKAAGRKMQTIECNALLVRDGERVGIVTGMNLAKAVLLKDMTIDEPVGSIAHFDLVAVTPDDFVSHVLLLMTKHNKRRVVVRQGDDFLGIIEDIDLLGHFAGNSQLVSSRIDRAANLDELGAAARQIADQIKPLRRQGVKVEVVAEIVSDLNRRLFAKLFDLTCPAEIAPKLCLIVMGSEGRGEQTVRTDQDNGLILAEPVDPVLLDRFRADFSAALKSFGFPPCPGHVMVSNPFWVRTVDQYVSDFSRWITTPDNESAMNVAIFYDATAVAGDAHLLERTKQALLEKIGSERVFLARFAAAVLAFELPIGLFNNLKLSDAEGGALDVKKGGIFPIVHGVRALAIEQGLNETNTFDRLAKLAEKSLLKEDFARGLAQALDYLLTLRLDAQLAASDAASLFKPGALTSMDRDLLRDSFQQVKQLRDLVRRRFNLNMF</sequence>
<dbReference type="AlphaFoldDB" id="A0A2S6MVJ5"/>
<dbReference type="SMART" id="SM00100">
    <property type="entry name" value="cNMP"/>
    <property type="match status" value="1"/>
</dbReference>
<dbReference type="PANTHER" id="PTHR43080">
    <property type="entry name" value="CBS DOMAIN-CONTAINING PROTEIN CBSX3, MITOCHONDRIAL"/>
    <property type="match status" value="1"/>
</dbReference>
<evidence type="ECO:0000313" key="2">
    <source>
        <dbReference type="EMBL" id="PPQ26387.1"/>
    </source>
</evidence>
<dbReference type="Pfam" id="PF00571">
    <property type="entry name" value="CBS"/>
    <property type="match status" value="1"/>
</dbReference>
<comment type="caution">
    <text evidence="2">The sequence shown here is derived from an EMBL/GenBank/DDBJ whole genome shotgun (WGS) entry which is preliminary data.</text>
</comment>
<dbReference type="InterPro" id="IPR018490">
    <property type="entry name" value="cNMP-bd_dom_sf"/>
</dbReference>
<dbReference type="CDD" id="cd05401">
    <property type="entry name" value="NT_GlnE_GlnD_like"/>
    <property type="match status" value="1"/>
</dbReference>
<dbReference type="InterPro" id="IPR005105">
    <property type="entry name" value="GlnD_Uridyltrans_N"/>
</dbReference>
<dbReference type="EMBL" id="NHSJ01000134">
    <property type="protein sequence ID" value="PPQ26387.1"/>
    <property type="molecule type" value="Genomic_DNA"/>
</dbReference>
<dbReference type="GO" id="GO:0008773">
    <property type="term" value="F:[protein-PII] uridylyltransferase activity"/>
    <property type="evidence" value="ECO:0007669"/>
    <property type="project" value="InterPro"/>
</dbReference>
<proteinExistence type="predicted"/>
<dbReference type="CDD" id="cd00038">
    <property type="entry name" value="CAP_ED"/>
    <property type="match status" value="1"/>
</dbReference>
<evidence type="ECO:0000256" key="1">
    <source>
        <dbReference type="ARBA" id="ARBA00023122"/>
    </source>
</evidence>
<dbReference type="Gene3D" id="3.10.580.10">
    <property type="entry name" value="CBS-domain"/>
    <property type="match status" value="1"/>
</dbReference>
<protein>
    <submittedName>
        <fullName evidence="2">Uncharacterized protein</fullName>
    </submittedName>
</protein>
<dbReference type="InterPro" id="IPR014710">
    <property type="entry name" value="RmlC-like_jellyroll"/>
</dbReference>
<dbReference type="PANTHER" id="PTHR43080:SF2">
    <property type="entry name" value="CBS DOMAIN-CONTAINING PROTEIN"/>
    <property type="match status" value="1"/>
</dbReference>
<dbReference type="RefSeq" id="WP_104510505.1">
    <property type="nucleotide sequence ID" value="NZ_JACIGC010000004.1"/>
</dbReference>
<dbReference type="PROSITE" id="PS50042">
    <property type="entry name" value="CNMP_BINDING_3"/>
    <property type="match status" value="1"/>
</dbReference>
<dbReference type="SMART" id="SM00116">
    <property type="entry name" value="CBS"/>
    <property type="match status" value="2"/>
</dbReference>
<dbReference type="OrthoDB" id="9808528at2"/>
<organism evidence="2 3">
    <name type="scientific">Rhodoblastus sphagnicola</name>
    <dbReference type="NCBI Taxonomy" id="333368"/>
    <lineage>
        <taxon>Bacteria</taxon>
        <taxon>Pseudomonadati</taxon>
        <taxon>Pseudomonadota</taxon>
        <taxon>Alphaproteobacteria</taxon>
        <taxon>Hyphomicrobiales</taxon>
        <taxon>Rhodoblastaceae</taxon>
        <taxon>Rhodoblastus</taxon>
    </lineage>
</organism>
<dbReference type="InterPro" id="IPR018821">
    <property type="entry name" value="DUF294_put_nucleoTrafse_sb-bd"/>
</dbReference>
<dbReference type="InterPro" id="IPR046342">
    <property type="entry name" value="CBS_dom_sf"/>
</dbReference>